<dbReference type="SUPFAM" id="SSF53335">
    <property type="entry name" value="S-adenosyl-L-methionine-dependent methyltransferases"/>
    <property type="match status" value="1"/>
</dbReference>
<name>G4D0M2_9ACTN</name>
<dbReference type="AlphaFoldDB" id="G4D0M2"/>
<evidence type="ECO:0000313" key="3">
    <source>
        <dbReference type="Proteomes" id="UP000005332"/>
    </source>
</evidence>
<feature type="region of interest" description="Disordered" evidence="1">
    <location>
        <begin position="38"/>
        <end position="67"/>
    </location>
</feature>
<dbReference type="EMBL" id="AGBA01000018">
    <property type="protein sequence ID" value="EGY76501.1"/>
    <property type="molecule type" value="Genomic_DNA"/>
</dbReference>
<feature type="compositionally biased region" description="Polar residues" evidence="1">
    <location>
        <begin position="46"/>
        <end position="56"/>
    </location>
</feature>
<gene>
    <name evidence="2" type="ORF">HMPREF9153_2330</name>
</gene>
<comment type="caution">
    <text evidence="2">The sequence shown here is derived from an EMBL/GenBank/DDBJ whole genome shotgun (WGS) entry which is preliminary data.</text>
</comment>
<sequence length="67" mass="7519">MTMHHVADLEHLMASVRTMLRPGGAYLAIDLTDRSADFHDHPTPPVSISYSQQGRTRSVGVRISHHR</sequence>
<reference evidence="2 3" key="1">
    <citation type="submission" date="2011-06" db="EMBL/GenBank/DDBJ databases">
        <authorList>
            <person name="Muzny D."/>
            <person name="Qin X."/>
            <person name="Deng J."/>
            <person name="Jiang H."/>
            <person name="Liu Y."/>
            <person name="Qu J."/>
            <person name="Song X.-Z."/>
            <person name="Zhang L."/>
            <person name="Thornton R."/>
            <person name="Coyle M."/>
            <person name="Francisco L."/>
            <person name="Jackson L."/>
            <person name="Javaid M."/>
            <person name="Korchina V."/>
            <person name="Kovar C."/>
            <person name="Mata R."/>
            <person name="Mathew T."/>
            <person name="Ngo R."/>
            <person name="Nguyen L."/>
            <person name="Nguyen N."/>
            <person name="Okwuonu G."/>
            <person name="Ongeri F."/>
            <person name="Pham C."/>
            <person name="Simmons D."/>
            <person name="Wilczek-Boney K."/>
            <person name="Hale W."/>
            <person name="Jakkamsetti A."/>
            <person name="Pham P."/>
            <person name="Ruth R."/>
            <person name="San Lucas F."/>
            <person name="Warren J."/>
            <person name="Zhang J."/>
            <person name="Zhao Z."/>
            <person name="Zhou C."/>
            <person name="Zhu D."/>
            <person name="Lee S."/>
            <person name="Bess C."/>
            <person name="Blankenburg K."/>
            <person name="Forbes L."/>
            <person name="Fu Q."/>
            <person name="Gubbala S."/>
            <person name="Hirani K."/>
            <person name="Jayaseelan J.C."/>
            <person name="Lara F."/>
            <person name="Munidasa M."/>
            <person name="Palculict T."/>
            <person name="Patil S."/>
            <person name="Pu L.-L."/>
            <person name="Saada N."/>
            <person name="Tang L."/>
            <person name="Weissenberger G."/>
            <person name="Zhu Y."/>
            <person name="Hemphill L."/>
            <person name="Shang Y."/>
            <person name="Youmans B."/>
            <person name="Ayvaz T."/>
            <person name="Ross M."/>
            <person name="Santibanez J."/>
            <person name="Aqrawi P."/>
            <person name="Gross S."/>
            <person name="Joshi V."/>
            <person name="Fowler G."/>
            <person name="Nazareth L."/>
            <person name="Reid J."/>
            <person name="Worley K."/>
            <person name="Petrosino J."/>
            <person name="Highlander S."/>
            <person name="Gibbs R."/>
        </authorList>
    </citation>
    <scope>NUCLEOTIDE SEQUENCE [LARGE SCALE GENOMIC DNA]</scope>
    <source>
        <strain evidence="2 3">ATCC 25577</strain>
    </source>
</reference>
<dbReference type="Proteomes" id="UP000005332">
    <property type="component" value="Unassembled WGS sequence"/>
</dbReference>
<organism evidence="2 3">
    <name type="scientific">Cutibacterium avidum ATCC 25577</name>
    <dbReference type="NCBI Taxonomy" id="997355"/>
    <lineage>
        <taxon>Bacteria</taxon>
        <taxon>Bacillati</taxon>
        <taxon>Actinomycetota</taxon>
        <taxon>Actinomycetes</taxon>
        <taxon>Propionibacteriales</taxon>
        <taxon>Propionibacteriaceae</taxon>
        <taxon>Cutibacterium</taxon>
    </lineage>
</organism>
<dbReference type="InterPro" id="IPR029063">
    <property type="entry name" value="SAM-dependent_MTases_sf"/>
</dbReference>
<protein>
    <submittedName>
        <fullName evidence="2">Uncharacterized protein</fullName>
    </submittedName>
</protein>
<evidence type="ECO:0000256" key="1">
    <source>
        <dbReference type="SAM" id="MobiDB-lite"/>
    </source>
</evidence>
<evidence type="ECO:0000313" key="2">
    <source>
        <dbReference type="EMBL" id="EGY76501.1"/>
    </source>
</evidence>
<keyword evidence="3" id="KW-1185">Reference proteome</keyword>
<dbReference type="HOGENOM" id="CLU_2808939_0_0_11"/>
<accession>G4D0M2</accession>
<dbReference type="PATRIC" id="fig|997355.3.peg.2300"/>
<proteinExistence type="predicted"/>